<dbReference type="GO" id="GO:0007155">
    <property type="term" value="P:cell adhesion"/>
    <property type="evidence" value="ECO:0007669"/>
    <property type="project" value="UniProtKB-KW"/>
</dbReference>
<evidence type="ECO:0000256" key="7">
    <source>
        <dbReference type="ARBA" id="ARBA00023136"/>
    </source>
</evidence>
<dbReference type="InterPro" id="IPR013600">
    <property type="entry name" value="Ly49_N"/>
</dbReference>
<proteinExistence type="predicted"/>
<dbReference type="InterPro" id="IPR016187">
    <property type="entry name" value="CTDL_fold"/>
</dbReference>
<evidence type="ECO:0000256" key="3">
    <source>
        <dbReference type="ARBA" id="ARBA00022734"/>
    </source>
</evidence>
<comment type="subcellular location">
    <subcellularLocation>
        <location evidence="1">Membrane</location>
        <topology evidence="1">Single-pass type II membrane protein</topology>
    </subcellularLocation>
</comment>
<evidence type="ECO:0000256" key="10">
    <source>
        <dbReference type="ARBA" id="ARBA00023180"/>
    </source>
</evidence>
<evidence type="ECO:0000256" key="6">
    <source>
        <dbReference type="ARBA" id="ARBA00022989"/>
    </source>
</evidence>
<name>A0A8C9CST7_PERMB</name>
<dbReference type="FunFam" id="3.10.100.10:FF:000053">
    <property type="entry name" value="Killer cell lectin-like receptor 3"/>
    <property type="match status" value="1"/>
</dbReference>
<dbReference type="CDD" id="cd03593">
    <property type="entry name" value="CLECT_NK_receptors_like"/>
    <property type="match status" value="1"/>
</dbReference>
<feature type="transmembrane region" description="Helical" evidence="13">
    <location>
        <begin position="96"/>
        <end position="115"/>
    </location>
</feature>
<keyword evidence="3" id="KW-0430">Lectin</keyword>
<dbReference type="GO" id="GO:0005886">
    <property type="term" value="C:plasma membrane"/>
    <property type="evidence" value="ECO:0007669"/>
    <property type="project" value="UniProtKB-ARBA"/>
</dbReference>
<keyword evidence="6 13" id="KW-1133">Transmembrane helix</keyword>
<keyword evidence="16" id="KW-1185">Reference proteome</keyword>
<dbReference type="GO" id="GO:0030246">
    <property type="term" value="F:carbohydrate binding"/>
    <property type="evidence" value="ECO:0007669"/>
    <property type="project" value="UniProtKB-KW"/>
</dbReference>
<accession>A0A8C9CST7</accession>
<feature type="coiled-coil region" evidence="11">
    <location>
        <begin position="111"/>
        <end position="138"/>
    </location>
</feature>
<dbReference type="InterPro" id="IPR052013">
    <property type="entry name" value="Mouse_KLRs"/>
</dbReference>
<keyword evidence="5" id="KW-0735">Signal-anchor</keyword>
<dbReference type="Pfam" id="PF00059">
    <property type="entry name" value="Lectin_C"/>
    <property type="match status" value="1"/>
</dbReference>
<evidence type="ECO:0000256" key="12">
    <source>
        <dbReference type="SAM" id="MobiDB-lite"/>
    </source>
</evidence>
<dbReference type="InterPro" id="IPR001304">
    <property type="entry name" value="C-type_lectin-like"/>
</dbReference>
<keyword evidence="4" id="KW-0130">Cell adhesion</keyword>
<keyword evidence="2 13" id="KW-0812">Transmembrane</keyword>
<dbReference type="PANTHER" id="PTHR46329:SF1">
    <property type="entry name" value="KILLER CELL LECTIN-LIKE RECEPTOR 2"/>
    <property type="match status" value="1"/>
</dbReference>
<keyword evidence="10" id="KW-0325">Glycoprotein</keyword>
<organism evidence="15 16">
    <name type="scientific">Peromyscus maniculatus bairdii</name>
    <name type="common">Prairie deer mouse</name>
    <dbReference type="NCBI Taxonomy" id="230844"/>
    <lineage>
        <taxon>Eukaryota</taxon>
        <taxon>Metazoa</taxon>
        <taxon>Chordata</taxon>
        <taxon>Craniata</taxon>
        <taxon>Vertebrata</taxon>
        <taxon>Euteleostomi</taxon>
        <taxon>Mammalia</taxon>
        <taxon>Eutheria</taxon>
        <taxon>Euarchontoglires</taxon>
        <taxon>Glires</taxon>
        <taxon>Rodentia</taxon>
        <taxon>Myomorpha</taxon>
        <taxon>Muroidea</taxon>
        <taxon>Cricetidae</taxon>
        <taxon>Neotominae</taxon>
        <taxon>Peromyscus</taxon>
    </lineage>
</organism>
<feature type="region of interest" description="Disordered" evidence="12">
    <location>
        <begin position="63"/>
        <end position="82"/>
    </location>
</feature>
<evidence type="ECO:0000256" key="2">
    <source>
        <dbReference type="ARBA" id="ARBA00022692"/>
    </source>
</evidence>
<evidence type="ECO:0000256" key="8">
    <source>
        <dbReference type="ARBA" id="ARBA00023157"/>
    </source>
</evidence>
<dbReference type="PROSITE" id="PS50041">
    <property type="entry name" value="C_TYPE_LECTIN_2"/>
    <property type="match status" value="1"/>
</dbReference>
<evidence type="ECO:0000313" key="16">
    <source>
        <dbReference type="Proteomes" id="UP000694547"/>
    </source>
</evidence>
<keyword evidence="8" id="KW-1015">Disulfide bond</keyword>
<evidence type="ECO:0000256" key="1">
    <source>
        <dbReference type="ARBA" id="ARBA00004606"/>
    </source>
</evidence>
<dbReference type="Gene3D" id="3.10.100.10">
    <property type="entry name" value="Mannose-Binding Protein A, subunit A"/>
    <property type="match status" value="1"/>
</dbReference>
<dbReference type="InterPro" id="IPR016186">
    <property type="entry name" value="C-type_lectin-like/link_sf"/>
</dbReference>
<reference evidence="15" key="2">
    <citation type="submission" date="2025-08" db="UniProtKB">
        <authorList>
            <consortium name="Ensembl"/>
        </authorList>
    </citation>
    <scope>IDENTIFICATION</scope>
</reference>
<evidence type="ECO:0000259" key="14">
    <source>
        <dbReference type="PROSITE" id="PS50041"/>
    </source>
</evidence>
<dbReference type="PANTHER" id="PTHR46329">
    <property type="entry name" value="KILLER CELL LECTIN-LIKE RECEPTOR 2"/>
    <property type="match status" value="1"/>
</dbReference>
<reference evidence="15" key="3">
    <citation type="submission" date="2025-09" db="UniProtKB">
        <authorList>
            <consortium name="Ensembl"/>
        </authorList>
    </citation>
    <scope>IDENTIFICATION</scope>
</reference>
<evidence type="ECO:0000256" key="5">
    <source>
        <dbReference type="ARBA" id="ARBA00022968"/>
    </source>
</evidence>
<evidence type="ECO:0000256" key="13">
    <source>
        <dbReference type="SAM" id="Phobius"/>
    </source>
</evidence>
<evidence type="ECO:0000256" key="11">
    <source>
        <dbReference type="SAM" id="Coils"/>
    </source>
</evidence>
<keyword evidence="11" id="KW-0175">Coiled coil</keyword>
<dbReference type="SUPFAM" id="SSF56436">
    <property type="entry name" value="C-type lectin-like"/>
    <property type="match status" value="1"/>
</dbReference>
<dbReference type="InterPro" id="IPR033992">
    <property type="entry name" value="NKR-like_CTLD"/>
</dbReference>
<dbReference type="AlphaFoldDB" id="A0A8C9CST7"/>
<dbReference type="Pfam" id="PF08391">
    <property type="entry name" value="Ly49"/>
    <property type="match status" value="1"/>
</dbReference>
<feature type="domain" description="C-type lectin" evidence="14">
    <location>
        <begin position="195"/>
        <end position="303"/>
    </location>
</feature>
<reference evidence="15 16" key="1">
    <citation type="submission" date="2018-10" db="EMBL/GenBank/DDBJ databases">
        <title>Improved assembly of the deer mouse Peromyscus maniculatus genome.</title>
        <authorList>
            <person name="Lassance J.-M."/>
            <person name="Hoekstra H.E."/>
        </authorList>
    </citation>
    <scope>NUCLEOTIDE SEQUENCE [LARGE SCALE GENOMIC DNA]</scope>
</reference>
<evidence type="ECO:0000313" key="15">
    <source>
        <dbReference type="Ensembl" id="ENSPEMP00000036530.1"/>
    </source>
</evidence>
<dbReference type="SMART" id="SM00034">
    <property type="entry name" value="CLECT"/>
    <property type="match status" value="1"/>
</dbReference>
<sequence>MNQTPPFLTPHCSIRSRYLPKGGHFNFFFRNHSRADFNSDHTSLTPKMSDEIIYTTVRFHKSSSELQNKERPDENEGSREAGHRGKCFKCLNSSVFLMHSFLVLYLLLISVFQYTQEKHELQKALNNLHQKYSTMQNASYLMEEMWKNKSIEYDACKDHPASLNRKQNRCCGETEVVLDCKKLIGKRVEGYWFCTGIKCYYFIMDNKPWIGCKQTCRDCSLSLLNIENNDELKFLQLQIKLNRYWIGLKYNRSKGKWQWIGDVPSKLDLNTVKLNHNTGRCALLSRTRLDNDNCDQLYPCICEKRLDKFPDSLFSRS</sequence>
<evidence type="ECO:0000256" key="4">
    <source>
        <dbReference type="ARBA" id="ARBA00022889"/>
    </source>
</evidence>
<keyword evidence="9" id="KW-0675">Receptor</keyword>
<dbReference type="Proteomes" id="UP000694547">
    <property type="component" value="Chromosome 3"/>
</dbReference>
<keyword evidence="7 13" id="KW-0472">Membrane</keyword>
<evidence type="ECO:0000256" key="9">
    <source>
        <dbReference type="ARBA" id="ARBA00023170"/>
    </source>
</evidence>
<protein>
    <recommendedName>
        <fullName evidence="14">C-type lectin domain-containing protein</fullName>
    </recommendedName>
</protein>
<feature type="compositionally biased region" description="Basic and acidic residues" evidence="12">
    <location>
        <begin position="67"/>
        <end position="82"/>
    </location>
</feature>
<dbReference type="GeneTree" id="ENSGT00390000008117"/>
<dbReference type="Ensembl" id="ENSPEMT00000040973.1">
    <property type="protein sequence ID" value="ENSPEMP00000036530.1"/>
    <property type="gene ID" value="ENSPEMG00000009705.2"/>
</dbReference>